<name>A0A6I4TT88_9SPHN</name>
<dbReference type="EMBL" id="WTYJ01000001">
    <property type="protein sequence ID" value="MXO99092.1"/>
    <property type="molecule type" value="Genomic_DNA"/>
</dbReference>
<organism evidence="1 2">
    <name type="scientific">Croceibacterium xixiisoli</name>
    <dbReference type="NCBI Taxonomy" id="1476466"/>
    <lineage>
        <taxon>Bacteria</taxon>
        <taxon>Pseudomonadati</taxon>
        <taxon>Pseudomonadota</taxon>
        <taxon>Alphaproteobacteria</taxon>
        <taxon>Sphingomonadales</taxon>
        <taxon>Erythrobacteraceae</taxon>
        <taxon>Croceibacterium</taxon>
    </lineage>
</organism>
<protein>
    <submittedName>
        <fullName evidence="1">Uncharacterized protein</fullName>
    </submittedName>
</protein>
<dbReference type="RefSeq" id="WP_161390669.1">
    <property type="nucleotide sequence ID" value="NZ_JBHSCP010000001.1"/>
</dbReference>
<accession>A0A6I4TT88</accession>
<comment type="caution">
    <text evidence="1">The sequence shown here is derived from an EMBL/GenBank/DDBJ whole genome shotgun (WGS) entry which is preliminary data.</text>
</comment>
<reference evidence="1 2" key="1">
    <citation type="submission" date="2019-12" db="EMBL/GenBank/DDBJ databases">
        <title>Genomic-based taxomic classification of the family Erythrobacteraceae.</title>
        <authorList>
            <person name="Xu L."/>
        </authorList>
    </citation>
    <scope>NUCLEOTIDE SEQUENCE [LARGE SCALE GENOMIC DNA]</scope>
    <source>
        <strain evidence="1 2">S36</strain>
    </source>
</reference>
<evidence type="ECO:0000313" key="1">
    <source>
        <dbReference type="EMBL" id="MXO99092.1"/>
    </source>
</evidence>
<proteinExistence type="predicted"/>
<gene>
    <name evidence="1" type="ORF">GRI97_08835</name>
</gene>
<dbReference type="Proteomes" id="UP000469430">
    <property type="component" value="Unassembled WGS sequence"/>
</dbReference>
<dbReference type="AlphaFoldDB" id="A0A6I4TT88"/>
<evidence type="ECO:0000313" key="2">
    <source>
        <dbReference type="Proteomes" id="UP000469430"/>
    </source>
</evidence>
<dbReference type="OrthoDB" id="7410166at2"/>
<sequence length="80" mass="8723">MIEFIPYLLILIGWNPAAPAETMLISRSLYPDKAHCLAEGDRQLAAGPQIQGLPTDAAFRYFCVAAPSGDEAEALFEQVK</sequence>
<keyword evidence="2" id="KW-1185">Reference proteome</keyword>